<dbReference type="PANTHER" id="PTHR40730:SF5">
    <property type="entry name" value="HTH CRO_C1-TYPE DOMAIN-CONTAINING PROTEIN"/>
    <property type="match status" value="1"/>
</dbReference>
<dbReference type="Gene3D" id="3.40.225.10">
    <property type="entry name" value="Class II aldolase/adducin N-terminal domain"/>
    <property type="match status" value="1"/>
</dbReference>
<proteinExistence type="predicted"/>
<accession>A0A7V3ZUY9</accession>
<reference evidence="2" key="1">
    <citation type="journal article" date="2020" name="mSystems">
        <title>Genome- and Community-Level Interaction Insights into Carbon Utilization and Element Cycling Functions of Hydrothermarchaeota in Hydrothermal Sediment.</title>
        <authorList>
            <person name="Zhou Z."/>
            <person name="Liu Y."/>
            <person name="Xu W."/>
            <person name="Pan J."/>
            <person name="Luo Z.H."/>
            <person name="Li M."/>
        </authorList>
    </citation>
    <scope>NUCLEOTIDE SEQUENCE [LARGE SCALE GENOMIC DNA]</scope>
    <source>
        <strain evidence="2">SpSt-697</strain>
    </source>
</reference>
<comment type="caution">
    <text evidence="2">The sequence shown here is derived from an EMBL/GenBank/DDBJ whole genome shotgun (WGS) entry which is preliminary data.</text>
</comment>
<protein>
    <recommendedName>
        <fullName evidence="1">Thiamine-phosphate synthase ThiN domain-containing protein</fullName>
    </recommendedName>
</protein>
<organism evidence="2">
    <name type="scientific">candidate division WOR-3 bacterium</name>
    <dbReference type="NCBI Taxonomy" id="2052148"/>
    <lineage>
        <taxon>Bacteria</taxon>
        <taxon>Bacteria division WOR-3</taxon>
    </lineage>
</organism>
<gene>
    <name evidence="2" type="ORF">ENU74_03640</name>
</gene>
<dbReference type="PANTHER" id="PTHR40730">
    <property type="entry name" value="TRANSCRIPTIONAL REGULATOR PROTEIN-LIKE PROTEIN"/>
    <property type="match status" value="1"/>
</dbReference>
<dbReference type="InterPro" id="IPR036409">
    <property type="entry name" value="Aldolase_II/adducin_N_sf"/>
</dbReference>
<dbReference type="EMBL" id="DTDR01000094">
    <property type="protein sequence ID" value="HGK63667.1"/>
    <property type="molecule type" value="Genomic_DNA"/>
</dbReference>
<sequence>MKVINTLKKAVEELEKEKKFIFLIPEVRTNFVFAKKDFQDILDVAGVEGRITIVNKRPCASGKIKFGASDHLARLLLAIKKYAPEYLSAINFKFDQKILKAVKRIAKKRKLKIGVIDRRLEPKRIQKEEKMSIPWKVDYLYKKYKKIPQIFYETAGWGKEPLFVVLGKTPEEVFLIIKDILKNL</sequence>
<name>A0A7V3ZUY9_UNCW3</name>
<evidence type="ECO:0000259" key="1">
    <source>
        <dbReference type="Pfam" id="PF10120"/>
    </source>
</evidence>
<evidence type="ECO:0000313" key="2">
    <source>
        <dbReference type="EMBL" id="HGK63667.1"/>
    </source>
</evidence>
<dbReference type="InterPro" id="IPR019293">
    <property type="entry name" value="ThiN"/>
</dbReference>
<dbReference type="SUPFAM" id="SSF53639">
    <property type="entry name" value="AraD/HMP-PK domain-like"/>
    <property type="match status" value="1"/>
</dbReference>
<dbReference type="AlphaFoldDB" id="A0A7V3ZUY9"/>
<dbReference type="Pfam" id="PF10120">
    <property type="entry name" value="ThiN"/>
    <property type="match status" value="1"/>
</dbReference>
<feature type="domain" description="Thiamine-phosphate synthase ThiN" evidence="1">
    <location>
        <begin position="7"/>
        <end position="176"/>
    </location>
</feature>